<dbReference type="Gene3D" id="3.40.50.620">
    <property type="entry name" value="HUPs"/>
    <property type="match status" value="1"/>
</dbReference>
<dbReference type="SUPFAM" id="SSF52374">
    <property type="entry name" value="Nucleotidylyl transferase"/>
    <property type="match status" value="1"/>
</dbReference>
<dbReference type="PANTHER" id="PTHR10695:SF46">
    <property type="entry name" value="BIFUNCTIONAL COENZYME A SYNTHASE-RELATED"/>
    <property type="match status" value="1"/>
</dbReference>
<keyword evidence="2" id="KW-0067">ATP-binding</keyword>
<keyword evidence="5" id="KW-1185">Reference proteome</keyword>
<dbReference type="InterPro" id="IPR027417">
    <property type="entry name" value="P-loop_NTPase"/>
</dbReference>
<keyword evidence="1" id="KW-0547">Nucleotide-binding</keyword>
<dbReference type="InterPro" id="IPR004821">
    <property type="entry name" value="Cyt_trans-like"/>
</dbReference>
<dbReference type="PROSITE" id="PS51219">
    <property type="entry name" value="DPCK"/>
    <property type="match status" value="1"/>
</dbReference>
<dbReference type="Pfam" id="PF01467">
    <property type="entry name" value="CTP_transf_like"/>
    <property type="match status" value="1"/>
</dbReference>
<dbReference type="InterPro" id="IPR001977">
    <property type="entry name" value="Depp_CoAkinase"/>
</dbReference>
<dbReference type="EMBL" id="JAKROA010000001">
    <property type="protein sequence ID" value="KAL5111381.1"/>
    <property type="molecule type" value="Genomic_DNA"/>
</dbReference>
<evidence type="ECO:0000256" key="2">
    <source>
        <dbReference type="ARBA" id="ARBA00022840"/>
    </source>
</evidence>
<dbReference type="CDD" id="cd02022">
    <property type="entry name" value="DPCK"/>
    <property type="match status" value="1"/>
</dbReference>
<evidence type="ECO:0000313" key="5">
    <source>
        <dbReference type="Proteomes" id="UP001651158"/>
    </source>
</evidence>
<evidence type="ECO:0000313" key="4">
    <source>
        <dbReference type="EMBL" id="KAL5111381.1"/>
    </source>
</evidence>
<protein>
    <submittedName>
        <fullName evidence="4">Bifunctional coenzyme A synthase</fullName>
    </submittedName>
</protein>
<name>A0ABR4QNY7_9CEST</name>
<dbReference type="InterPro" id="IPR014729">
    <property type="entry name" value="Rossmann-like_a/b/a_fold"/>
</dbReference>
<comment type="caution">
    <text evidence="4">The sequence shown here is derived from an EMBL/GenBank/DDBJ whole genome shotgun (WGS) entry which is preliminary data.</text>
</comment>
<proteinExistence type="predicted"/>
<gene>
    <name evidence="4" type="ORF">TcWFU_001447</name>
</gene>
<dbReference type="Proteomes" id="UP001651158">
    <property type="component" value="Unassembled WGS sequence"/>
</dbReference>
<evidence type="ECO:0000256" key="1">
    <source>
        <dbReference type="ARBA" id="ARBA00022741"/>
    </source>
</evidence>
<reference evidence="4 5" key="1">
    <citation type="journal article" date="2022" name="Front. Cell. Infect. Microbiol.">
        <title>The Genomes of Two Strains of Taenia crassiceps the Animal Model for the Study of Human Cysticercosis.</title>
        <authorList>
            <person name="Bobes R.J."/>
            <person name="Estrada K."/>
            <person name="Rios-Valencia D.G."/>
            <person name="Calderon-Gallegos A."/>
            <person name="de la Torre P."/>
            <person name="Carrero J.C."/>
            <person name="Sanchez-Flores A."/>
            <person name="Laclette J.P."/>
        </authorList>
    </citation>
    <scope>NUCLEOTIDE SEQUENCE [LARGE SCALE GENOMIC DNA]</scope>
    <source>
        <strain evidence="4">WFUcys</strain>
    </source>
</reference>
<sequence>MHQARDPVPIGLLIVNSDLSMKGISSILRYASIIVSKALRPRVCPNLDVCLLLPRTPQTVINKSRIFDVVITDDMTGDEKEIIRLASTFDVQSLEGPEITTYPSVCVGGTFDMFHHGHRVILGIAALLTGCRLLVGVTDICLIHKKCLAPLIQTCESREATLLKFLTDIDFPEKQLVIHRLTDPYGPPSRQPDFQCIIASPETVSGCEKINEMRRDLNFDPLHIEKVDYVARNRKDSFSLPRDYADFKFSSSTLRLNLLGRPISRLFSRNMQPKPDAWVIGLTGVIASGKSTIANYLKRCDNDRVHLVNGDAICRRVYECDSESCTNLDNHLIREILKRLDVPLDVTTFEQSRISSLVKSEVNQLLSKQHARPLIVVLESTLLYEVGLDAICNEIWSVFIPRSEAVNRAEARCIVTDEAMLRSVRNQTSESKVDWWTPCQRDLGVGPIGRANVVFCTAWDMEFTREQVERAWQYLLQAISPPDLS</sequence>
<dbReference type="Pfam" id="PF01121">
    <property type="entry name" value="CoaE"/>
    <property type="match status" value="1"/>
</dbReference>
<organism evidence="4 5">
    <name type="scientific">Taenia crassiceps</name>
    <dbReference type="NCBI Taxonomy" id="6207"/>
    <lineage>
        <taxon>Eukaryota</taxon>
        <taxon>Metazoa</taxon>
        <taxon>Spiralia</taxon>
        <taxon>Lophotrochozoa</taxon>
        <taxon>Platyhelminthes</taxon>
        <taxon>Cestoda</taxon>
        <taxon>Eucestoda</taxon>
        <taxon>Cyclophyllidea</taxon>
        <taxon>Taeniidae</taxon>
        <taxon>Taenia</taxon>
    </lineage>
</organism>
<evidence type="ECO:0000259" key="3">
    <source>
        <dbReference type="Pfam" id="PF01467"/>
    </source>
</evidence>
<accession>A0ABR4QNY7</accession>
<dbReference type="Gene3D" id="3.40.50.300">
    <property type="entry name" value="P-loop containing nucleotide triphosphate hydrolases"/>
    <property type="match status" value="1"/>
</dbReference>
<dbReference type="SUPFAM" id="SSF52540">
    <property type="entry name" value="P-loop containing nucleoside triphosphate hydrolases"/>
    <property type="match status" value="1"/>
</dbReference>
<dbReference type="PANTHER" id="PTHR10695">
    <property type="entry name" value="DEPHOSPHO-COA KINASE-RELATED"/>
    <property type="match status" value="1"/>
</dbReference>
<feature type="domain" description="Cytidyltransferase-like" evidence="3">
    <location>
        <begin position="107"/>
        <end position="253"/>
    </location>
</feature>